<dbReference type="SUPFAM" id="SSF88723">
    <property type="entry name" value="PIN domain-like"/>
    <property type="match status" value="1"/>
</dbReference>
<feature type="domain" description="PIN" evidence="8">
    <location>
        <begin position="12"/>
        <end position="131"/>
    </location>
</feature>
<evidence type="ECO:0000256" key="4">
    <source>
        <dbReference type="ARBA" id="ARBA00022723"/>
    </source>
</evidence>
<dbReference type="EMBL" id="MLQM01000192">
    <property type="protein sequence ID" value="OHU94738.1"/>
    <property type="molecule type" value="Genomic_DNA"/>
</dbReference>
<dbReference type="InterPro" id="IPR002716">
    <property type="entry name" value="PIN_dom"/>
</dbReference>
<sequence length="141" mass="14778">MTADSADTPTALVDTSVALPALSELHEFHDVAFAAVSEHRAGIAAHALFETYAVLTRHPTLRVLPAQALALLDGTFKHRAVLTAAATDRALETLSAAAITGGVTYDGLVAATAVEAGLPLLSLDRRARRTYEAVGADVRYL</sequence>
<dbReference type="RefSeq" id="WP_071029321.1">
    <property type="nucleotide sequence ID" value="NZ_MLQM01000192.1"/>
</dbReference>
<reference evidence="10 12" key="2">
    <citation type="journal article" date="2017" name="Int. J. Syst. Evol. Microbiol.">
        <title>Mycobacterium talmoniae sp. nov., a slowly growing mycobacterium isolated from human respiratory samples.</title>
        <authorList>
            <person name="Davidson R.M."/>
            <person name="DeGroote M.A."/>
            <person name="Marola J.L."/>
            <person name="Buss S."/>
            <person name="Jones V."/>
            <person name="McNeil M.R."/>
            <person name="Freifeld A.G."/>
            <person name="Elaine Epperson L."/>
            <person name="Hasan N.A."/>
            <person name="Jackson M."/>
            <person name="Iwen P.C."/>
            <person name="Salfinger M."/>
            <person name="Strong M."/>
        </authorList>
    </citation>
    <scope>NUCLEOTIDE SEQUENCE [LARGE SCALE GENOMIC DNA]</scope>
    <source>
        <strain evidence="10 12">ATCC BAA-2683</strain>
    </source>
</reference>
<protein>
    <recommendedName>
        <fullName evidence="7">Ribonuclease VapC</fullName>
        <shortName evidence="7">RNase VapC</shortName>
        <ecNumber evidence="7">3.1.-.-</ecNumber>
    </recommendedName>
    <alternativeName>
        <fullName evidence="7">Toxin VapC</fullName>
    </alternativeName>
</protein>
<comment type="similarity">
    <text evidence="7">Belongs to the PINc/VapC protein family.</text>
</comment>
<dbReference type="Proteomes" id="UP000179734">
    <property type="component" value="Unassembled WGS sequence"/>
</dbReference>
<evidence type="ECO:0000313" key="11">
    <source>
        <dbReference type="Proteomes" id="UP000179734"/>
    </source>
</evidence>
<dbReference type="EC" id="3.1.-.-" evidence="7"/>
<name>A0A1S1N8Z9_9MYCO</name>
<reference evidence="10" key="3">
    <citation type="submission" date="2018-01" db="EMBL/GenBank/DDBJ databases">
        <authorList>
            <person name="Gaut B.S."/>
            <person name="Morton B.R."/>
            <person name="Clegg M.T."/>
            <person name="Duvall M.R."/>
        </authorList>
    </citation>
    <scope>NUCLEOTIDE SEQUENCE</scope>
    <source>
        <strain evidence="10">ATCC BAA-2683</strain>
    </source>
</reference>
<comment type="caution">
    <text evidence="9">The sequence shown here is derived from an EMBL/GenBank/DDBJ whole genome shotgun (WGS) entry which is preliminary data.</text>
</comment>
<dbReference type="HAMAP" id="MF_00265">
    <property type="entry name" value="VapC_Nob1"/>
    <property type="match status" value="1"/>
</dbReference>
<evidence type="ECO:0000256" key="3">
    <source>
        <dbReference type="ARBA" id="ARBA00022722"/>
    </source>
</evidence>
<comment type="cofactor">
    <cofactor evidence="1 7">
        <name>Mg(2+)</name>
        <dbReference type="ChEBI" id="CHEBI:18420"/>
    </cofactor>
</comment>
<evidence type="ECO:0000313" key="12">
    <source>
        <dbReference type="Proteomes" id="UP000238296"/>
    </source>
</evidence>
<evidence type="ECO:0000256" key="6">
    <source>
        <dbReference type="ARBA" id="ARBA00022842"/>
    </source>
</evidence>
<keyword evidence="3 7" id="KW-0540">Nuclease</keyword>
<feature type="binding site" evidence="7">
    <location>
        <position position="106"/>
    </location>
    <ligand>
        <name>Mg(2+)</name>
        <dbReference type="ChEBI" id="CHEBI:18420"/>
    </ligand>
</feature>
<dbReference type="InterPro" id="IPR029060">
    <property type="entry name" value="PIN-like_dom_sf"/>
</dbReference>
<keyword evidence="5 7" id="KW-0378">Hydrolase</keyword>
<accession>A0A1S1N8Z9</accession>
<dbReference type="Proteomes" id="UP000238296">
    <property type="component" value="Unassembled WGS sequence"/>
</dbReference>
<dbReference type="GO" id="GO:0004540">
    <property type="term" value="F:RNA nuclease activity"/>
    <property type="evidence" value="ECO:0007669"/>
    <property type="project" value="InterPro"/>
</dbReference>
<dbReference type="InterPro" id="IPR022907">
    <property type="entry name" value="VapC_family"/>
</dbReference>
<dbReference type="Pfam" id="PF01850">
    <property type="entry name" value="PIN"/>
    <property type="match status" value="1"/>
</dbReference>
<organism evidence="9 11">
    <name type="scientific">Mycobacterium talmoniae</name>
    <dbReference type="NCBI Taxonomy" id="1858794"/>
    <lineage>
        <taxon>Bacteria</taxon>
        <taxon>Bacillati</taxon>
        <taxon>Actinomycetota</taxon>
        <taxon>Actinomycetes</taxon>
        <taxon>Mycobacteriales</taxon>
        <taxon>Mycobacteriaceae</taxon>
        <taxon>Mycobacterium</taxon>
    </lineage>
</organism>
<keyword evidence="7" id="KW-0800">Toxin</keyword>
<reference evidence="9 11" key="1">
    <citation type="submission" date="2016-10" db="EMBL/GenBank/DDBJ databases">
        <title>Genome sequence of Mycobacterium talmonii.</title>
        <authorList>
            <person name="Greninger A.L."/>
            <person name="Elliott B."/>
            <person name="Vasireddy S."/>
            <person name="Vasireddy R."/>
        </authorList>
    </citation>
    <scope>NUCLEOTIDE SEQUENCE [LARGE SCALE GENOMIC DNA]</scope>
    <source>
        <strain evidence="9">MO-5499</strain>
        <strain evidence="11">NE-TNMC-100812</strain>
    </source>
</reference>
<keyword evidence="6 7" id="KW-0460">Magnesium</keyword>
<evidence type="ECO:0000259" key="8">
    <source>
        <dbReference type="Pfam" id="PF01850"/>
    </source>
</evidence>
<feature type="binding site" evidence="7">
    <location>
        <position position="14"/>
    </location>
    <ligand>
        <name>Mg(2+)</name>
        <dbReference type="ChEBI" id="CHEBI:18420"/>
    </ligand>
</feature>
<evidence type="ECO:0000256" key="1">
    <source>
        <dbReference type="ARBA" id="ARBA00001946"/>
    </source>
</evidence>
<evidence type="ECO:0000313" key="10">
    <source>
        <dbReference type="EMBL" id="PQM47021.1"/>
    </source>
</evidence>
<dbReference type="EMBL" id="PPEA01000403">
    <property type="protein sequence ID" value="PQM47021.1"/>
    <property type="molecule type" value="Genomic_DNA"/>
</dbReference>
<dbReference type="GO" id="GO:0090729">
    <property type="term" value="F:toxin activity"/>
    <property type="evidence" value="ECO:0007669"/>
    <property type="project" value="UniProtKB-KW"/>
</dbReference>
<evidence type="ECO:0000256" key="5">
    <source>
        <dbReference type="ARBA" id="ARBA00022801"/>
    </source>
</evidence>
<dbReference type="GO" id="GO:0016787">
    <property type="term" value="F:hydrolase activity"/>
    <property type="evidence" value="ECO:0007669"/>
    <property type="project" value="UniProtKB-KW"/>
</dbReference>
<keyword evidence="4 7" id="KW-0479">Metal-binding</keyword>
<comment type="function">
    <text evidence="7">Toxic component of a toxin-antitoxin (TA) system. An RNase.</text>
</comment>
<evidence type="ECO:0000256" key="7">
    <source>
        <dbReference type="HAMAP-Rule" id="MF_00265"/>
    </source>
</evidence>
<dbReference type="GO" id="GO:0000287">
    <property type="term" value="F:magnesium ion binding"/>
    <property type="evidence" value="ECO:0007669"/>
    <property type="project" value="UniProtKB-UniRule"/>
</dbReference>
<keyword evidence="2 7" id="KW-1277">Toxin-antitoxin system</keyword>
<gene>
    <name evidence="7" type="primary">vapC</name>
    <name evidence="9" type="ORF">BKN37_23360</name>
    <name evidence="10" type="ORF">C1Y40_02803</name>
</gene>
<dbReference type="Gene3D" id="3.40.50.1010">
    <property type="entry name" value="5'-nuclease"/>
    <property type="match status" value="1"/>
</dbReference>
<keyword evidence="11" id="KW-1185">Reference proteome</keyword>
<evidence type="ECO:0000313" key="9">
    <source>
        <dbReference type="EMBL" id="OHU94738.1"/>
    </source>
</evidence>
<proteinExistence type="inferred from homology"/>
<evidence type="ECO:0000256" key="2">
    <source>
        <dbReference type="ARBA" id="ARBA00022649"/>
    </source>
</evidence>
<dbReference type="AlphaFoldDB" id="A0A1S1N8Z9"/>